<evidence type="ECO:0000256" key="9">
    <source>
        <dbReference type="SAM" id="MobiDB-lite"/>
    </source>
</evidence>
<feature type="compositionally biased region" description="Polar residues" evidence="9">
    <location>
        <begin position="204"/>
        <end position="222"/>
    </location>
</feature>
<feature type="binding site" evidence="8">
    <location>
        <position position="105"/>
    </location>
    <ligand>
        <name>Mg(2+)</name>
        <dbReference type="ChEBI" id="CHEBI:18420"/>
    </ligand>
</feature>
<dbReference type="Proteomes" id="UP001634747">
    <property type="component" value="Unassembled WGS sequence"/>
</dbReference>
<keyword evidence="12" id="KW-1185">Reference proteome</keyword>
<feature type="binding site" evidence="8">
    <location>
        <position position="26"/>
    </location>
    <ligand>
        <name>GTP</name>
        <dbReference type="ChEBI" id="CHEBI:37565"/>
    </ligand>
</feature>
<accession>A0ABW9KP20</accession>
<sequence>MIGNPAADVTGYVLAGGRSSRMGQDKVFVEIDGVPLIQHAVAKLQSVCCDVRILSGPLDINRDALLSSYARPVPDSGPEYDGPLAALAAALRDLPTRYALLLAVDQPRMSVDALAHLVASGVGALALAACYSQNEIPESLPLLVSRELLSPILAALGAGQRRLLDTVRACCADLGQPLLTVSAARFPPEIFLNVNTPGDLKRYSGQTSSNHSARAASENKNG</sequence>
<dbReference type="InterPro" id="IPR029044">
    <property type="entry name" value="Nucleotide-diphossugar_trans"/>
</dbReference>
<protein>
    <recommendedName>
        <fullName evidence="8">Probable molybdenum cofactor guanylyltransferase</fullName>
        <shortName evidence="8">MoCo guanylyltransferase</shortName>
        <ecNumber evidence="8">2.7.7.77</ecNumber>
    </recommendedName>
    <alternativeName>
        <fullName evidence="8">GTP:molybdopterin guanylyltransferase</fullName>
    </alternativeName>
    <alternativeName>
        <fullName evidence="8">Mo-MPT guanylyltransferase</fullName>
    </alternativeName>
    <alternativeName>
        <fullName evidence="8">Molybdopterin guanylyltransferase</fullName>
    </alternativeName>
    <alternativeName>
        <fullName evidence="8">Molybdopterin-guanine dinucleotide synthase</fullName>
        <shortName evidence="8">MGD synthase</shortName>
    </alternativeName>
</protein>
<evidence type="ECO:0000256" key="2">
    <source>
        <dbReference type="ARBA" id="ARBA00022679"/>
    </source>
</evidence>
<dbReference type="GO" id="GO:0016779">
    <property type="term" value="F:nucleotidyltransferase activity"/>
    <property type="evidence" value="ECO:0007669"/>
    <property type="project" value="UniProtKB-KW"/>
</dbReference>
<keyword evidence="11" id="KW-0548">Nucleotidyltransferase</keyword>
<comment type="function">
    <text evidence="8">Transfers a GMP moiety from GTP to Mo-molybdopterin (Mo-MPT) cofactor (Moco or molybdenum cofactor) to form Mo-molybdopterin guanine dinucleotide (Mo-MGD) cofactor.</text>
</comment>
<evidence type="ECO:0000256" key="5">
    <source>
        <dbReference type="ARBA" id="ARBA00022842"/>
    </source>
</evidence>
<dbReference type="PANTHER" id="PTHR19136:SF81">
    <property type="entry name" value="MOLYBDENUM COFACTOR GUANYLYLTRANSFERASE"/>
    <property type="match status" value="1"/>
</dbReference>
<dbReference type="PANTHER" id="PTHR19136">
    <property type="entry name" value="MOLYBDENUM COFACTOR GUANYLYLTRANSFERASE"/>
    <property type="match status" value="1"/>
</dbReference>
<dbReference type="Pfam" id="PF12804">
    <property type="entry name" value="NTP_transf_3"/>
    <property type="match status" value="1"/>
</dbReference>
<evidence type="ECO:0000256" key="3">
    <source>
        <dbReference type="ARBA" id="ARBA00022723"/>
    </source>
</evidence>
<organism evidence="11 12">
    <name type="scientific">Terriglobus aquaticus</name>
    <dbReference type="NCBI Taxonomy" id="940139"/>
    <lineage>
        <taxon>Bacteria</taxon>
        <taxon>Pseudomonadati</taxon>
        <taxon>Acidobacteriota</taxon>
        <taxon>Terriglobia</taxon>
        <taxon>Terriglobales</taxon>
        <taxon>Acidobacteriaceae</taxon>
        <taxon>Terriglobus</taxon>
    </lineage>
</organism>
<keyword evidence="1 8" id="KW-0963">Cytoplasm</keyword>
<evidence type="ECO:0000256" key="8">
    <source>
        <dbReference type="HAMAP-Rule" id="MF_00316"/>
    </source>
</evidence>
<feature type="region of interest" description="Disordered" evidence="9">
    <location>
        <begin position="203"/>
        <end position="222"/>
    </location>
</feature>
<keyword evidence="5 8" id="KW-0460">Magnesium</keyword>
<evidence type="ECO:0000256" key="7">
    <source>
        <dbReference type="ARBA" id="ARBA00023150"/>
    </source>
</evidence>
<keyword evidence="4 8" id="KW-0547">Nucleotide-binding</keyword>
<reference evidence="11 12" key="1">
    <citation type="submission" date="2024-12" db="EMBL/GenBank/DDBJ databases">
        <authorList>
            <person name="Lee Y."/>
        </authorList>
    </citation>
    <scope>NUCLEOTIDE SEQUENCE [LARGE SCALE GENOMIC DNA]</scope>
    <source>
        <strain evidence="11 12">03SUJ4</strain>
    </source>
</reference>
<dbReference type="Gene3D" id="3.90.550.10">
    <property type="entry name" value="Spore Coat Polysaccharide Biosynthesis Protein SpsA, Chain A"/>
    <property type="match status" value="1"/>
</dbReference>
<dbReference type="SUPFAM" id="SSF53448">
    <property type="entry name" value="Nucleotide-diphospho-sugar transferases"/>
    <property type="match status" value="1"/>
</dbReference>
<evidence type="ECO:0000313" key="11">
    <source>
        <dbReference type="EMBL" id="MFN2976395.1"/>
    </source>
</evidence>
<dbReference type="CDD" id="cd02503">
    <property type="entry name" value="MobA"/>
    <property type="match status" value="1"/>
</dbReference>
<dbReference type="RefSeq" id="WP_263412126.1">
    <property type="nucleotide sequence ID" value="NZ_BAABBH010000001.1"/>
</dbReference>
<evidence type="ECO:0000259" key="10">
    <source>
        <dbReference type="Pfam" id="PF12804"/>
    </source>
</evidence>
<dbReference type="EMBL" id="JBJYXY010000001">
    <property type="protein sequence ID" value="MFN2976395.1"/>
    <property type="molecule type" value="Genomic_DNA"/>
</dbReference>
<comment type="subcellular location">
    <subcellularLocation>
        <location evidence="8">Cytoplasm</location>
    </subcellularLocation>
</comment>
<keyword evidence="2 8" id="KW-0808">Transferase</keyword>
<dbReference type="EC" id="2.7.7.77" evidence="8"/>
<evidence type="ECO:0000256" key="6">
    <source>
        <dbReference type="ARBA" id="ARBA00023134"/>
    </source>
</evidence>
<keyword evidence="6 8" id="KW-0342">GTP-binding</keyword>
<comment type="cofactor">
    <cofactor evidence="8">
        <name>Mg(2+)</name>
        <dbReference type="ChEBI" id="CHEBI:18420"/>
    </cofactor>
</comment>
<dbReference type="HAMAP" id="MF_00316">
    <property type="entry name" value="MobA"/>
    <property type="match status" value="1"/>
</dbReference>
<feature type="domain" description="MobA-like NTP transferase" evidence="10">
    <location>
        <begin position="11"/>
        <end position="165"/>
    </location>
</feature>
<keyword evidence="3 8" id="KW-0479">Metal-binding</keyword>
<gene>
    <name evidence="8" type="primary">mobA</name>
    <name evidence="11" type="ORF">ACK2TP_11535</name>
</gene>
<dbReference type="InterPro" id="IPR025877">
    <property type="entry name" value="MobA-like_NTP_Trfase"/>
</dbReference>
<feature type="binding site" evidence="8">
    <location>
        <begin position="14"/>
        <end position="16"/>
    </location>
    <ligand>
        <name>GTP</name>
        <dbReference type="ChEBI" id="CHEBI:37565"/>
    </ligand>
</feature>
<comment type="caution">
    <text evidence="11">The sequence shown here is derived from an EMBL/GenBank/DDBJ whole genome shotgun (WGS) entry which is preliminary data.</text>
</comment>
<name>A0ABW9KP20_9BACT</name>
<dbReference type="InterPro" id="IPR013482">
    <property type="entry name" value="Molybde_CF_guanTrfase"/>
</dbReference>
<comment type="similarity">
    <text evidence="8">Belongs to the MobA family.</text>
</comment>
<feature type="binding site" evidence="8">
    <location>
        <position position="75"/>
    </location>
    <ligand>
        <name>GTP</name>
        <dbReference type="ChEBI" id="CHEBI:37565"/>
    </ligand>
</feature>
<comment type="caution">
    <text evidence="8">Lacks conserved residue(s) required for the propagation of feature annotation.</text>
</comment>
<evidence type="ECO:0000256" key="4">
    <source>
        <dbReference type="ARBA" id="ARBA00022741"/>
    </source>
</evidence>
<keyword evidence="7 8" id="KW-0501">Molybdenum cofactor biosynthesis</keyword>
<comment type="catalytic activity">
    <reaction evidence="8">
        <text>Mo-molybdopterin + GTP + H(+) = Mo-molybdopterin guanine dinucleotide + diphosphate</text>
        <dbReference type="Rhea" id="RHEA:34243"/>
        <dbReference type="ChEBI" id="CHEBI:15378"/>
        <dbReference type="ChEBI" id="CHEBI:33019"/>
        <dbReference type="ChEBI" id="CHEBI:37565"/>
        <dbReference type="ChEBI" id="CHEBI:71302"/>
        <dbReference type="ChEBI" id="CHEBI:71310"/>
        <dbReference type="EC" id="2.7.7.77"/>
    </reaction>
</comment>
<feature type="binding site" evidence="8">
    <location>
        <position position="105"/>
    </location>
    <ligand>
        <name>GTP</name>
        <dbReference type="ChEBI" id="CHEBI:37565"/>
    </ligand>
</feature>
<evidence type="ECO:0000313" key="12">
    <source>
        <dbReference type="Proteomes" id="UP001634747"/>
    </source>
</evidence>
<evidence type="ECO:0000256" key="1">
    <source>
        <dbReference type="ARBA" id="ARBA00022490"/>
    </source>
</evidence>
<comment type="domain">
    <text evidence="8">The N-terminal domain determines nucleotide recognition and specific binding, while the C-terminal domain determines the specific binding to the target protein.</text>
</comment>
<proteinExistence type="inferred from homology"/>